<evidence type="ECO:0000313" key="2">
    <source>
        <dbReference type="EMBL" id="MDO3381638.1"/>
    </source>
</evidence>
<accession>A0ABT8TE23</accession>
<dbReference type="RefSeq" id="WP_302711776.1">
    <property type="nucleotide sequence ID" value="NZ_JAULRT010000035.1"/>
</dbReference>
<keyword evidence="3" id="KW-1185">Reference proteome</keyword>
<gene>
    <name evidence="2" type="ORF">QWI16_05585</name>
</gene>
<keyword evidence="1" id="KW-0732">Signal</keyword>
<comment type="caution">
    <text evidence="2">The sequence shown here is derived from an EMBL/GenBank/DDBJ whole genome shotgun (WGS) entry which is preliminary data.</text>
</comment>
<proteinExistence type="predicted"/>
<evidence type="ECO:0000256" key="1">
    <source>
        <dbReference type="SAM" id="SignalP"/>
    </source>
</evidence>
<name>A0ABT8TE23_9GAMM</name>
<organism evidence="2 3">
    <name type="scientific">Gilvimarinus algae</name>
    <dbReference type="NCBI Taxonomy" id="3058037"/>
    <lineage>
        <taxon>Bacteria</taxon>
        <taxon>Pseudomonadati</taxon>
        <taxon>Pseudomonadota</taxon>
        <taxon>Gammaproteobacteria</taxon>
        <taxon>Cellvibrionales</taxon>
        <taxon>Cellvibrionaceae</taxon>
        <taxon>Gilvimarinus</taxon>
    </lineage>
</organism>
<evidence type="ECO:0000313" key="3">
    <source>
        <dbReference type="Proteomes" id="UP001168380"/>
    </source>
</evidence>
<protein>
    <submittedName>
        <fullName evidence="2">DUF4136 domain-containing protein</fullName>
    </submittedName>
</protein>
<feature type="chain" id="PRO_5045251595" evidence="1">
    <location>
        <begin position="26"/>
        <end position="186"/>
    </location>
</feature>
<dbReference type="EMBL" id="JAULRT010000035">
    <property type="protein sequence ID" value="MDO3381638.1"/>
    <property type="molecule type" value="Genomic_DNA"/>
</dbReference>
<sequence length="186" mass="20817">MTPSFLKTACVVLSALLLWGCVSQAPQEPRYTSSFISVSEPGFVLAPGDRFAWFAPAEVISDGEHSLGEKTIEHLRERFEQRMTEQGFQMVGSTDSADYWISAVIILGDAVSEQELVQRYDIAPALSNLANYEAGTLVMRLVSPLGRRTQWRGAMELFTDPSLKAEERQRRVDYAVDTFARHLSPK</sequence>
<reference evidence="2" key="1">
    <citation type="submission" date="2023-07" db="EMBL/GenBank/DDBJ databases">
        <title>Gilvimarinus algae sp. nov., isolated from the surface of Kelp.</title>
        <authorList>
            <person name="Sun Y.Y."/>
            <person name="Gong Y."/>
            <person name="Du Z.J."/>
        </authorList>
    </citation>
    <scope>NUCLEOTIDE SEQUENCE</scope>
    <source>
        <strain evidence="2">SDUM040014</strain>
    </source>
</reference>
<dbReference type="Proteomes" id="UP001168380">
    <property type="component" value="Unassembled WGS sequence"/>
</dbReference>
<feature type="signal peptide" evidence="1">
    <location>
        <begin position="1"/>
        <end position="25"/>
    </location>
</feature>